<feature type="region of interest" description="Disordered" evidence="1">
    <location>
        <begin position="48"/>
        <end position="79"/>
    </location>
</feature>
<proteinExistence type="predicted"/>
<evidence type="ECO:0000313" key="2">
    <source>
        <dbReference type="EMBL" id="PUZ55238.1"/>
    </source>
</evidence>
<feature type="compositionally biased region" description="Polar residues" evidence="1">
    <location>
        <begin position="57"/>
        <end position="68"/>
    </location>
</feature>
<gene>
    <name evidence="2" type="ORF">GQ55_5G196400</name>
</gene>
<accession>A0A2T7DI28</accession>
<name>A0A2T7DI28_9POAL</name>
<dbReference type="Gramene" id="PUZ55238">
    <property type="protein sequence ID" value="PUZ55238"/>
    <property type="gene ID" value="GQ55_5G196400"/>
</dbReference>
<reference evidence="2 3" key="1">
    <citation type="submission" date="2018-04" db="EMBL/GenBank/DDBJ databases">
        <title>WGS assembly of Panicum hallii var. hallii HAL2.</title>
        <authorList>
            <person name="Lovell J."/>
            <person name="Jenkins J."/>
            <person name="Lowry D."/>
            <person name="Mamidi S."/>
            <person name="Sreedasyam A."/>
            <person name="Weng X."/>
            <person name="Barry K."/>
            <person name="Bonette J."/>
            <person name="Campitelli B."/>
            <person name="Daum C."/>
            <person name="Gordon S."/>
            <person name="Gould B."/>
            <person name="Lipzen A."/>
            <person name="MacQueen A."/>
            <person name="Palacio-Mejia J."/>
            <person name="Plott C."/>
            <person name="Shakirov E."/>
            <person name="Shu S."/>
            <person name="Yoshinaga Y."/>
            <person name="Zane M."/>
            <person name="Rokhsar D."/>
            <person name="Grimwood J."/>
            <person name="Schmutz J."/>
            <person name="Juenger T."/>
        </authorList>
    </citation>
    <scope>NUCLEOTIDE SEQUENCE [LARGE SCALE GENOMIC DNA]</scope>
    <source>
        <strain evidence="3">cv. HAL2</strain>
    </source>
</reference>
<evidence type="ECO:0000313" key="3">
    <source>
        <dbReference type="Proteomes" id="UP000244336"/>
    </source>
</evidence>
<dbReference type="Proteomes" id="UP000244336">
    <property type="component" value="Chromosome 5"/>
</dbReference>
<organism evidence="2 3">
    <name type="scientific">Panicum hallii var. hallii</name>
    <dbReference type="NCBI Taxonomy" id="1504633"/>
    <lineage>
        <taxon>Eukaryota</taxon>
        <taxon>Viridiplantae</taxon>
        <taxon>Streptophyta</taxon>
        <taxon>Embryophyta</taxon>
        <taxon>Tracheophyta</taxon>
        <taxon>Spermatophyta</taxon>
        <taxon>Magnoliopsida</taxon>
        <taxon>Liliopsida</taxon>
        <taxon>Poales</taxon>
        <taxon>Poaceae</taxon>
        <taxon>PACMAD clade</taxon>
        <taxon>Panicoideae</taxon>
        <taxon>Panicodae</taxon>
        <taxon>Paniceae</taxon>
        <taxon>Panicinae</taxon>
        <taxon>Panicum</taxon>
        <taxon>Panicum sect. Panicum</taxon>
    </lineage>
</organism>
<sequence>MDRYGCVACLTAPLIKSSFGPAEVSVGWELKRAETYSYLAVSLDGPDPVLHTDSRQQEQAGDQESISTAPEVCHLEGSF</sequence>
<protein>
    <submittedName>
        <fullName evidence="2">Uncharacterized protein</fullName>
    </submittedName>
</protein>
<dbReference type="EMBL" id="CM009753">
    <property type="protein sequence ID" value="PUZ55238.1"/>
    <property type="molecule type" value="Genomic_DNA"/>
</dbReference>
<dbReference type="AlphaFoldDB" id="A0A2T7DI28"/>
<evidence type="ECO:0000256" key="1">
    <source>
        <dbReference type="SAM" id="MobiDB-lite"/>
    </source>
</evidence>
<keyword evidence="3" id="KW-1185">Reference proteome</keyword>